<evidence type="ECO:0000256" key="1">
    <source>
        <dbReference type="ARBA" id="ARBA00004907"/>
    </source>
</evidence>
<feature type="binding site" evidence="9">
    <location>
        <begin position="109"/>
        <end position="117"/>
    </location>
    <ligand>
        <name>5-phospho-alpha-D-ribose 1-diphosphate</name>
        <dbReference type="ChEBI" id="CHEBI:58017"/>
    </ligand>
</feature>
<comment type="caution">
    <text evidence="12">The sequence shown here is derived from an EMBL/GenBank/DDBJ whole genome shotgun (WGS) entry which is preliminary data.</text>
</comment>
<comment type="similarity">
    <text evidence="9">Belongs to the anthranilate phosphoribosyltransferase family.</text>
</comment>
<dbReference type="InterPro" id="IPR000312">
    <property type="entry name" value="Glycosyl_Trfase_fam3"/>
</dbReference>
<feature type="binding site" evidence="9">
    <location>
        <position position="225"/>
    </location>
    <ligand>
        <name>Mg(2+)</name>
        <dbReference type="ChEBI" id="CHEBI:18420"/>
        <label>2</label>
    </ligand>
</feature>
<organism evidence="12 13">
    <name type="scientific">Agaribacter marinus</name>
    <dbReference type="NCBI Taxonomy" id="1431249"/>
    <lineage>
        <taxon>Bacteria</taxon>
        <taxon>Pseudomonadati</taxon>
        <taxon>Pseudomonadota</taxon>
        <taxon>Gammaproteobacteria</taxon>
        <taxon>Alteromonadales</taxon>
        <taxon>Alteromonadaceae</taxon>
        <taxon>Agaribacter</taxon>
    </lineage>
</organism>
<comment type="catalytic activity">
    <reaction evidence="7 9">
        <text>N-(5-phospho-beta-D-ribosyl)anthranilate + diphosphate = 5-phospho-alpha-D-ribose 1-diphosphate + anthranilate</text>
        <dbReference type="Rhea" id="RHEA:11768"/>
        <dbReference type="ChEBI" id="CHEBI:16567"/>
        <dbReference type="ChEBI" id="CHEBI:18277"/>
        <dbReference type="ChEBI" id="CHEBI:33019"/>
        <dbReference type="ChEBI" id="CHEBI:58017"/>
        <dbReference type="EC" id="2.4.2.18"/>
    </reaction>
</comment>
<evidence type="ECO:0000256" key="4">
    <source>
        <dbReference type="ARBA" id="ARBA00022679"/>
    </source>
</evidence>
<reference evidence="12" key="2">
    <citation type="submission" date="2023-01" db="EMBL/GenBank/DDBJ databases">
        <title>Draft genome sequence of Agaribacter marinus strain NBRC 110023.</title>
        <authorList>
            <person name="Sun Q."/>
            <person name="Mori K."/>
        </authorList>
    </citation>
    <scope>NUCLEOTIDE SEQUENCE</scope>
    <source>
        <strain evidence="12">NBRC 110023</strain>
    </source>
</reference>
<dbReference type="InterPro" id="IPR036320">
    <property type="entry name" value="Glycosyl_Trfase_fam3_N_dom_sf"/>
</dbReference>
<dbReference type="Gene3D" id="3.40.1030.10">
    <property type="entry name" value="Nucleoside phosphorylase/phosphoribosyltransferase catalytic domain"/>
    <property type="match status" value="1"/>
</dbReference>
<feature type="binding site" evidence="9">
    <location>
        <position position="81"/>
    </location>
    <ligand>
        <name>5-phospho-alpha-D-ribose 1-diphosphate</name>
        <dbReference type="ChEBI" id="CHEBI:58017"/>
    </ligand>
</feature>
<comment type="pathway">
    <text evidence="1 9">Amino-acid biosynthesis; L-tryptophan biosynthesis; L-tryptophan from chorismate: step 2/5.</text>
</comment>
<feature type="binding site" evidence="9">
    <location>
        <position position="89"/>
    </location>
    <ligand>
        <name>5-phospho-alpha-D-ribose 1-diphosphate</name>
        <dbReference type="ChEBI" id="CHEBI:58017"/>
    </ligand>
</feature>
<dbReference type="EC" id="2.4.2.18" evidence="9"/>
<feature type="domain" description="Glycosyl transferase family 3 N-terminal" evidence="11">
    <location>
        <begin position="6"/>
        <end position="66"/>
    </location>
</feature>
<dbReference type="PANTHER" id="PTHR43285">
    <property type="entry name" value="ANTHRANILATE PHOSPHORIBOSYLTRANSFERASE"/>
    <property type="match status" value="1"/>
</dbReference>
<dbReference type="GO" id="GO:0000162">
    <property type="term" value="P:L-tryptophan biosynthetic process"/>
    <property type="evidence" value="ECO:0007669"/>
    <property type="project" value="UniProtKB-UniRule"/>
</dbReference>
<evidence type="ECO:0000259" key="11">
    <source>
        <dbReference type="Pfam" id="PF02885"/>
    </source>
</evidence>
<evidence type="ECO:0000256" key="9">
    <source>
        <dbReference type="HAMAP-Rule" id="MF_00211"/>
    </source>
</evidence>
<feature type="binding site" evidence="9">
    <location>
        <begin position="84"/>
        <end position="85"/>
    </location>
    <ligand>
        <name>5-phospho-alpha-D-ribose 1-diphosphate</name>
        <dbReference type="ChEBI" id="CHEBI:58017"/>
    </ligand>
</feature>
<evidence type="ECO:0000256" key="6">
    <source>
        <dbReference type="ARBA" id="ARBA00023141"/>
    </source>
</evidence>
<name>A0AA37WJY2_9ALTE</name>
<dbReference type="NCBIfam" id="TIGR01245">
    <property type="entry name" value="trpD"/>
    <property type="match status" value="1"/>
</dbReference>
<dbReference type="FunFam" id="3.40.1030.10:FF:000002">
    <property type="entry name" value="Anthranilate phosphoribosyltransferase"/>
    <property type="match status" value="1"/>
</dbReference>
<dbReference type="SUPFAM" id="SSF52418">
    <property type="entry name" value="Nucleoside phosphorylase/phosphoribosyltransferase catalytic domain"/>
    <property type="match status" value="1"/>
</dbReference>
<dbReference type="PANTHER" id="PTHR43285:SF2">
    <property type="entry name" value="ANTHRANILATE PHOSPHORIBOSYLTRANSFERASE"/>
    <property type="match status" value="1"/>
</dbReference>
<dbReference type="Gene3D" id="1.20.970.10">
    <property type="entry name" value="Transferase, Pyrimidine Nucleoside Phosphorylase, Chain C"/>
    <property type="match status" value="1"/>
</dbReference>
<accession>A0AA37WJY2</accession>
<dbReference type="SUPFAM" id="SSF47648">
    <property type="entry name" value="Nucleoside phosphorylase/phosphoribosyltransferase N-terminal domain"/>
    <property type="match status" value="1"/>
</dbReference>
<evidence type="ECO:0000256" key="5">
    <source>
        <dbReference type="ARBA" id="ARBA00022822"/>
    </source>
</evidence>
<reference evidence="12" key="1">
    <citation type="journal article" date="2014" name="Int. J. Syst. Evol. Microbiol.">
        <title>Complete genome sequence of Corynebacterium casei LMG S-19264T (=DSM 44701T), isolated from a smear-ripened cheese.</title>
        <authorList>
            <consortium name="US DOE Joint Genome Institute (JGI-PGF)"/>
            <person name="Walter F."/>
            <person name="Albersmeier A."/>
            <person name="Kalinowski J."/>
            <person name="Ruckert C."/>
        </authorList>
    </citation>
    <scope>NUCLEOTIDE SEQUENCE</scope>
    <source>
        <strain evidence="12">NBRC 110023</strain>
    </source>
</reference>
<feature type="binding site" evidence="9">
    <location>
        <position position="226"/>
    </location>
    <ligand>
        <name>Mg(2+)</name>
        <dbReference type="ChEBI" id="CHEBI:18420"/>
        <label>2</label>
    </ligand>
</feature>
<feature type="binding site" evidence="9">
    <location>
        <position position="112"/>
    </location>
    <ligand>
        <name>anthranilate</name>
        <dbReference type="ChEBI" id="CHEBI:16567"/>
        <label>1</label>
    </ligand>
</feature>
<proteinExistence type="inferred from homology"/>
<comment type="caution">
    <text evidence="9">Lacks conserved residue(s) required for the propagation of feature annotation.</text>
</comment>
<keyword evidence="5 9" id="KW-0822">Tryptophan biosynthesis</keyword>
<feature type="binding site" evidence="9">
    <location>
        <position position="226"/>
    </location>
    <ligand>
        <name>Mg(2+)</name>
        <dbReference type="ChEBI" id="CHEBI:18420"/>
        <label>1</label>
    </ligand>
</feature>
<dbReference type="InterPro" id="IPR035902">
    <property type="entry name" value="Nuc_phospho_transferase"/>
</dbReference>
<evidence type="ECO:0000313" key="12">
    <source>
        <dbReference type="EMBL" id="GLR72797.1"/>
    </source>
</evidence>
<dbReference type="Pfam" id="PF02885">
    <property type="entry name" value="Glycos_trans_3N"/>
    <property type="match status" value="1"/>
</dbReference>
<keyword evidence="3 9" id="KW-0328">Glycosyltransferase</keyword>
<protein>
    <recommendedName>
        <fullName evidence="9">Anthranilate phosphoribosyltransferase</fullName>
        <ecNumber evidence="9">2.4.2.18</ecNumber>
    </recommendedName>
</protein>
<dbReference type="HAMAP" id="MF_00211">
    <property type="entry name" value="TrpD"/>
    <property type="match status" value="1"/>
</dbReference>
<comment type="cofactor">
    <cofactor evidence="9">
        <name>Mg(2+)</name>
        <dbReference type="ChEBI" id="CHEBI:18420"/>
    </cofactor>
    <text evidence="9">Binds 2 magnesium ions per monomer.</text>
</comment>
<keyword evidence="2 9" id="KW-0028">Amino-acid biosynthesis</keyword>
<comment type="function">
    <text evidence="9">Catalyzes the transfer of the phosphoribosyl group of 5-phosphorylribose-1-pyrophosphate (PRPP) to anthranilate to yield N-(5'-phosphoribosyl)-anthranilate (PRA).</text>
</comment>
<evidence type="ECO:0000256" key="3">
    <source>
        <dbReference type="ARBA" id="ARBA00022676"/>
    </source>
</evidence>
<dbReference type="Pfam" id="PF00591">
    <property type="entry name" value="Glycos_transf_3"/>
    <property type="match status" value="1"/>
</dbReference>
<dbReference type="GO" id="GO:0000287">
    <property type="term" value="F:magnesium ion binding"/>
    <property type="evidence" value="ECO:0007669"/>
    <property type="project" value="UniProtKB-UniRule"/>
</dbReference>
<comment type="subunit">
    <text evidence="9">Homodimer.</text>
</comment>
<keyword evidence="9" id="KW-0460">Magnesium</keyword>
<sequence length="338" mass="35672">MDINLLLEHVYANKDLSQDESHAIFSSLMQGELSEISISALLIALKMKGESIGEIAGAASAMIEHAKAFPQPDYAFSDIVGTGGDGHNTINISSAAALVAASCGIKVAKHGNKSVSSKSGSSDLFASFGLNLMMTPDIARKCLDEANFCFLAAPNYHAGVKHVMGVRGTLKTRTLFNILGPLANPAKPSHGVYGVYAPELLPIYARVLDALGHKNALVVHGSGLDEVALHGETKAIHLQDGKFTELSFTPEDFGAKSASLDAIKGGVPEHNKTLIEAVLAGAGETAHRDAIAINAACLLWTNTPTKSIRECYEQAINSMQNGKPLAIMQKAAKLSLEK</sequence>
<dbReference type="AlphaFoldDB" id="A0AA37WJY2"/>
<dbReference type="InterPro" id="IPR017459">
    <property type="entry name" value="Glycosyl_Trfase_fam3_N_dom"/>
</dbReference>
<dbReference type="GO" id="GO:0005829">
    <property type="term" value="C:cytosol"/>
    <property type="evidence" value="ECO:0007669"/>
    <property type="project" value="TreeGrafter"/>
</dbReference>
<dbReference type="GO" id="GO:0004048">
    <property type="term" value="F:anthranilate phosphoribosyltransferase activity"/>
    <property type="evidence" value="ECO:0007669"/>
    <property type="project" value="UniProtKB-UniRule"/>
</dbReference>
<feature type="binding site" evidence="9">
    <location>
        <position position="81"/>
    </location>
    <ligand>
        <name>anthranilate</name>
        <dbReference type="ChEBI" id="CHEBI:16567"/>
        <label>1</label>
    </ligand>
</feature>
<evidence type="ECO:0000256" key="7">
    <source>
        <dbReference type="ARBA" id="ARBA00052328"/>
    </source>
</evidence>
<keyword evidence="4 9" id="KW-0808">Transferase</keyword>
<dbReference type="InterPro" id="IPR005940">
    <property type="entry name" value="Anthranilate_Pribosyl_Tfrase"/>
</dbReference>
<evidence type="ECO:0000313" key="13">
    <source>
        <dbReference type="Proteomes" id="UP001156601"/>
    </source>
</evidence>
<comment type="similarity">
    <text evidence="8">In the C-terminal section; belongs to the anthranilate phosphoribosyltransferase family.</text>
</comment>
<keyword evidence="13" id="KW-1185">Reference proteome</keyword>
<gene>
    <name evidence="9 12" type="primary">trpD</name>
    <name evidence="12" type="ORF">GCM10007852_37050</name>
</gene>
<feature type="domain" description="Glycosyl transferase family 3" evidence="10">
    <location>
        <begin position="76"/>
        <end position="323"/>
    </location>
</feature>
<keyword evidence="6 9" id="KW-0057">Aromatic amino acid biosynthesis</keyword>
<evidence type="ECO:0000259" key="10">
    <source>
        <dbReference type="Pfam" id="PF00591"/>
    </source>
</evidence>
<dbReference type="EMBL" id="BSOT01000015">
    <property type="protein sequence ID" value="GLR72797.1"/>
    <property type="molecule type" value="Genomic_DNA"/>
</dbReference>
<evidence type="ECO:0000256" key="8">
    <source>
        <dbReference type="ARBA" id="ARBA00061188"/>
    </source>
</evidence>
<keyword evidence="9" id="KW-0479">Metal-binding</keyword>
<feature type="binding site" evidence="9">
    <location>
        <position position="93"/>
    </location>
    <ligand>
        <name>Mg(2+)</name>
        <dbReference type="ChEBI" id="CHEBI:18420"/>
        <label>1</label>
    </ligand>
</feature>
<feature type="binding site" evidence="9">
    <location>
        <position position="121"/>
    </location>
    <ligand>
        <name>5-phospho-alpha-D-ribose 1-diphosphate</name>
        <dbReference type="ChEBI" id="CHEBI:58017"/>
    </ligand>
</feature>
<dbReference type="RefSeq" id="WP_284219212.1">
    <property type="nucleotide sequence ID" value="NZ_BSOT01000015.1"/>
</dbReference>
<feature type="binding site" evidence="9">
    <location>
        <position position="167"/>
    </location>
    <ligand>
        <name>anthranilate</name>
        <dbReference type="ChEBI" id="CHEBI:16567"/>
        <label>2</label>
    </ligand>
</feature>
<feature type="binding site" evidence="9">
    <location>
        <begin position="91"/>
        <end position="94"/>
    </location>
    <ligand>
        <name>5-phospho-alpha-D-ribose 1-diphosphate</name>
        <dbReference type="ChEBI" id="CHEBI:58017"/>
    </ligand>
</feature>
<dbReference type="Proteomes" id="UP001156601">
    <property type="component" value="Unassembled WGS sequence"/>
</dbReference>
<evidence type="ECO:0000256" key="2">
    <source>
        <dbReference type="ARBA" id="ARBA00022605"/>
    </source>
</evidence>